<feature type="transmembrane region" description="Helical" evidence="7">
    <location>
        <begin position="91"/>
        <end position="112"/>
    </location>
</feature>
<feature type="transmembrane region" description="Helical" evidence="7">
    <location>
        <begin position="239"/>
        <end position="257"/>
    </location>
</feature>
<keyword evidence="5 7" id="KW-1133">Transmembrane helix</keyword>
<feature type="transmembrane region" description="Helical" evidence="7">
    <location>
        <begin position="124"/>
        <end position="145"/>
    </location>
</feature>
<name>A0AA95KJT5_9GAMM</name>
<reference evidence="8" key="2">
    <citation type="submission" date="2023-04" db="EMBL/GenBank/DDBJ databases">
        <authorList>
            <person name="Beletskiy A.V."/>
            <person name="Mardanov A.V."/>
            <person name="Ravin N.V."/>
        </authorList>
    </citation>
    <scope>NUCLEOTIDE SEQUENCE</scope>
    <source>
        <strain evidence="8">GKL-02</strain>
    </source>
</reference>
<evidence type="ECO:0000256" key="5">
    <source>
        <dbReference type="ARBA" id="ARBA00022989"/>
    </source>
</evidence>
<dbReference type="EMBL" id="CP124756">
    <property type="protein sequence ID" value="WGZ94786.1"/>
    <property type="molecule type" value="Genomic_DNA"/>
</dbReference>
<reference evidence="8" key="1">
    <citation type="journal article" date="2023" name="Int. J. Mol. Sci.">
        <title>Metagenomics Revealed a New Genus 'Candidatus Thiocaldithrix dubininis' gen. nov., sp. nov. and a New Species 'Candidatus Thiothrix putei' sp. nov. in the Family Thiotrichaceae, Some Members of Which Have Traits of Both Na+- and H+-Motive Energetics.</title>
        <authorList>
            <person name="Ravin N.V."/>
            <person name="Muntyan M.S."/>
            <person name="Smolyakov D.D."/>
            <person name="Rudenko T.S."/>
            <person name="Beletsky A.V."/>
            <person name="Mardanov A.V."/>
            <person name="Grabovich M.Y."/>
        </authorList>
    </citation>
    <scope>NUCLEOTIDE SEQUENCE</scope>
    <source>
        <strain evidence="8">GKL-02</strain>
    </source>
</reference>
<evidence type="ECO:0000313" key="8">
    <source>
        <dbReference type="EMBL" id="WGZ94786.1"/>
    </source>
</evidence>
<evidence type="ECO:0000256" key="3">
    <source>
        <dbReference type="ARBA" id="ARBA00022679"/>
    </source>
</evidence>
<dbReference type="HAMAP" id="MF_01147">
    <property type="entry name" value="Lgt"/>
    <property type="match status" value="1"/>
</dbReference>
<dbReference type="AlphaFoldDB" id="A0AA95KJT5"/>
<evidence type="ECO:0000256" key="7">
    <source>
        <dbReference type="HAMAP-Rule" id="MF_01147"/>
    </source>
</evidence>
<feature type="transmembrane region" description="Helical" evidence="7">
    <location>
        <begin position="202"/>
        <end position="219"/>
    </location>
</feature>
<feature type="transmembrane region" description="Helical" evidence="7">
    <location>
        <begin position="12"/>
        <end position="39"/>
    </location>
</feature>
<feature type="binding site" evidence="7">
    <location>
        <position position="140"/>
    </location>
    <ligand>
        <name>a 1,2-diacyl-sn-glycero-3-phospho-(1'-sn-glycerol)</name>
        <dbReference type="ChEBI" id="CHEBI:64716"/>
    </ligand>
</feature>
<comment type="pathway">
    <text evidence="7">Protein modification; lipoprotein biosynthesis (diacylglyceryl transfer).</text>
</comment>
<protein>
    <recommendedName>
        <fullName evidence="7">Phosphatidylglycerol--prolipoprotein diacylglyceryl transferase</fullName>
        <ecNumber evidence="7">2.5.1.145</ecNumber>
    </recommendedName>
</protein>
<evidence type="ECO:0000256" key="4">
    <source>
        <dbReference type="ARBA" id="ARBA00022692"/>
    </source>
</evidence>
<gene>
    <name evidence="7 8" type="primary">lgt</name>
    <name evidence="8" type="ORF">QJT81_01985</name>
</gene>
<dbReference type="KEGG" id="tput:QJT81_01985"/>
<dbReference type="InterPro" id="IPR001640">
    <property type="entry name" value="Lgt"/>
</dbReference>
<feature type="transmembrane region" description="Helical" evidence="7">
    <location>
        <begin position="178"/>
        <end position="195"/>
    </location>
</feature>
<dbReference type="PANTHER" id="PTHR30589:SF0">
    <property type="entry name" value="PHOSPHATIDYLGLYCEROL--PROLIPOPROTEIN DIACYLGLYCERYL TRANSFERASE"/>
    <property type="match status" value="1"/>
</dbReference>
<dbReference type="Proteomes" id="UP001301326">
    <property type="component" value="Chromosome"/>
</dbReference>
<organism evidence="8">
    <name type="scientific">Candidatus Thiothrix putei</name>
    <dbReference type="NCBI Taxonomy" id="3080811"/>
    <lineage>
        <taxon>Bacteria</taxon>
        <taxon>Pseudomonadati</taxon>
        <taxon>Pseudomonadota</taxon>
        <taxon>Gammaproteobacteria</taxon>
        <taxon>Thiotrichales</taxon>
        <taxon>Thiotrichaceae</taxon>
        <taxon>Thiothrix</taxon>
    </lineage>
</organism>
<dbReference type="GO" id="GO:0008961">
    <property type="term" value="F:phosphatidylglycerol-prolipoprotein diacylglyceryl transferase activity"/>
    <property type="evidence" value="ECO:0007669"/>
    <property type="project" value="UniProtKB-UniRule"/>
</dbReference>
<dbReference type="PANTHER" id="PTHR30589">
    <property type="entry name" value="PROLIPOPROTEIN DIACYLGLYCERYL TRANSFERASE"/>
    <property type="match status" value="1"/>
</dbReference>
<dbReference type="GO" id="GO:0042158">
    <property type="term" value="P:lipoprotein biosynthetic process"/>
    <property type="evidence" value="ECO:0007669"/>
    <property type="project" value="UniProtKB-UniRule"/>
</dbReference>
<feature type="transmembrane region" description="Helical" evidence="7">
    <location>
        <begin position="51"/>
        <end position="71"/>
    </location>
</feature>
<proteinExistence type="inferred from homology"/>
<keyword evidence="6 7" id="KW-0472">Membrane</keyword>
<dbReference type="Pfam" id="PF01790">
    <property type="entry name" value="LGT"/>
    <property type="match status" value="1"/>
</dbReference>
<dbReference type="EC" id="2.5.1.145" evidence="7"/>
<comment type="function">
    <text evidence="7">Catalyzes the transfer of the diacylglyceryl group from phosphatidylglycerol to the sulfhydryl group of the N-terminal cysteine of a prolipoprotein, the first step in the formation of mature lipoproteins.</text>
</comment>
<dbReference type="GO" id="GO:0005886">
    <property type="term" value="C:plasma membrane"/>
    <property type="evidence" value="ECO:0007669"/>
    <property type="project" value="UniProtKB-SubCell"/>
</dbReference>
<comment type="subcellular location">
    <subcellularLocation>
        <location evidence="7">Cell membrane</location>
        <topology evidence="7">Multi-pass membrane protein</topology>
    </subcellularLocation>
</comment>
<comment type="similarity">
    <text evidence="1 7">Belongs to the Lgt family.</text>
</comment>
<comment type="catalytic activity">
    <reaction evidence="7">
        <text>L-cysteinyl-[prolipoprotein] + a 1,2-diacyl-sn-glycero-3-phospho-(1'-sn-glycerol) = an S-1,2-diacyl-sn-glyceryl-L-cysteinyl-[prolipoprotein] + sn-glycerol 1-phosphate + H(+)</text>
        <dbReference type="Rhea" id="RHEA:56712"/>
        <dbReference type="Rhea" id="RHEA-COMP:14679"/>
        <dbReference type="Rhea" id="RHEA-COMP:14680"/>
        <dbReference type="ChEBI" id="CHEBI:15378"/>
        <dbReference type="ChEBI" id="CHEBI:29950"/>
        <dbReference type="ChEBI" id="CHEBI:57685"/>
        <dbReference type="ChEBI" id="CHEBI:64716"/>
        <dbReference type="ChEBI" id="CHEBI:140658"/>
        <dbReference type="EC" id="2.5.1.145"/>
    </reaction>
</comment>
<keyword evidence="4 7" id="KW-0812">Transmembrane</keyword>
<dbReference type="NCBIfam" id="TIGR00544">
    <property type="entry name" value="lgt"/>
    <property type="match status" value="1"/>
</dbReference>
<keyword evidence="3 7" id="KW-0808">Transferase</keyword>
<accession>A0AA95KJT5</accession>
<sequence>MSSIFHWQFDPILFSLGGISLHWYGLLFATAFIIGYWMVKRMGEHEGQTHLDWDNLLFYIMGGTLTGARLVHCFLYDPAFYLSHPLAILKIWEGGLASHGGALGLLLGLWLYSRRYRLPSLLWLTDRIAIPAALGGMLVRCANFLNSEIVGKPTDGSWGLVFDAVDAVPRHPVQLYEATAYLVIFLLLLAVYRRYGRHTPHGLLTGIFFASVFLARFGLEYFKTAQAAYETGFSVSVGQWLSVPFFVVGVGLVVYALRSPRQVMGR</sequence>
<evidence type="ECO:0000256" key="1">
    <source>
        <dbReference type="ARBA" id="ARBA00007150"/>
    </source>
</evidence>
<keyword evidence="2 7" id="KW-1003">Cell membrane</keyword>
<evidence type="ECO:0000256" key="6">
    <source>
        <dbReference type="ARBA" id="ARBA00023136"/>
    </source>
</evidence>
<evidence type="ECO:0000256" key="2">
    <source>
        <dbReference type="ARBA" id="ARBA00022475"/>
    </source>
</evidence>